<dbReference type="STRING" id="897.B2D07_15560"/>
<dbReference type="Pfam" id="PF04264">
    <property type="entry name" value="YceI"/>
    <property type="match status" value="1"/>
</dbReference>
<dbReference type="PANTHER" id="PTHR34406:SF1">
    <property type="entry name" value="PROTEIN YCEI"/>
    <property type="match status" value="1"/>
</dbReference>
<dbReference type="Proteomes" id="UP000014977">
    <property type="component" value="Unassembled WGS sequence"/>
</dbReference>
<dbReference type="SUPFAM" id="SSF101874">
    <property type="entry name" value="YceI-like"/>
    <property type="match status" value="1"/>
</dbReference>
<keyword evidence="4" id="KW-1185">Reference proteome</keyword>
<accession>S7TF91</accession>
<feature type="domain" description="Lipid/polyisoprenoid-binding YceI-like" evidence="2">
    <location>
        <begin position="30"/>
        <end position="193"/>
    </location>
</feature>
<dbReference type="AlphaFoldDB" id="S7TF91"/>
<gene>
    <name evidence="3" type="ORF">dsmv_0582</name>
</gene>
<dbReference type="eggNOG" id="COG2353">
    <property type="taxonomic scope" value="Bacteria"/>
</dbReference>
<organism evidence="3 4">
    <name type="scientific">Desulfococcus multivorans DSM 2059</name>
    <dbReference type="NCBI Taxonomy" id="1121405"/>
    <lineage>
        <taxon>Bacteria</taxon>
        <taxon>Pseudomonadati</taxon>
        <taxon>Thermodesulfobacteriota</taxon>
        <taxon>Desulfobacteria</taxon>
        <taxon>Desulfobacterales</taxon>
        <taxon>Desulfococcaceae</taxon>
        <taxon>Desulfococcus</taxon>
    </lineage>
</organism>
<evidence type="ECO:0000313" key="3">
    <source>
        <dbReference type="EMBL" id="EPR35877.1"/>
    </source>
</evidence>
<dbReference type="EMBL" id="ATHJ01000105">
    <property type="protein sequence ID" value="EPR35877.1"/>
    <property type="molecule type" value="Genomic_DNA"/>
</dbReference>
<proteinExistence type="predicted"/>
<dbReference type="PANTHER" id="PTHR34406">
    <property type="entry name" value="PROTEIN YCEI"/>
    <property type="match status" value="1"/>
</dbReference>
<name>S7TF91_DESML</name>
<dbReference type="InterPro" id="IPR007372">
    <property type="entry name" value="Lipid/polyisoprenoid-bd_YceI"/>
</dbReference>
<dbReference type="SMART" id="SM00867">
    <property type="entry name" value="YceI"/>
    <property type="match status" value="1"/>
</dbReference>
<feature type="chain" id="PRO_5030177182" evidence="1">
    <location>
        <begin position="28"/>
        <end position="195"/>
    </location>
</feature>
<evidence type="ECO:0000313" key="4">
    <source>
        <dbReference type="Proteomes" id="UP000014977"/>
    </source>
</evidence>
<evidence type="ECO:0000256" key="1">
    <source>
        <dbReference type="SAM" id="SignalP"/>
    </source>
</evidence>
<comment type="caution">
    <text evidence="3">The sequence shown here is derived from an EMBL/GenBank/DDBJ whole genome shotgun (WGS) entry which is preliminary data.</text>
</comment>
<dbReference type="OrthoDB" id="9811006at2"/>
<feature type="signal peptide" evidence="1">
    <location>
        <begin position="1"/>
        <end position="27"/>
    </location>
</feature>
<dbReference type="PATRIC" id="fig|1121405.3.peg.3289"/>
<reference evidence="3 4" key="1">
    <citation type="journal article" date="2013" name="Genome Announc.">
        <title>Draft genome sequences for three mercury-methylating, sulfate-reducing bacteria.</title>
        <authorList>
            <person name="Brown S.D."/>
            <person name="Hurt R.A.Jr."/>
            <person name="Gilmour C.C."/>
            <person name="Elias D.A."/>
        </authorList>
    </citation>
    <scope>NUCLEOTIDE SEQUENCE [LARGE SCALE GENOMIC DNA]</scope>
    <source>
        <strain evidence="3 4">DSM 2059</strain>
    </source>
</reference>
<dbReference type="InterPro" id="IPR036761">
    <property type="entry name" value="TTHA0802/YceI-like_sf"/>
</dbReference>
<dbReference type="Gene3D" id="2.40.128.110">
    <property type="entry name" value="Lipid/polyisoprenoid-binding, YceI-like"/>
    <property type="match status" value="1"/>
</dbReference>
<protein>
    <submittedName>
        <fullName evidence="3">YceI family protein</fullName>
    </submittedName>
</protein>
<evidence type="ECO:0000259" key="2">
    <source>
        <dbReference type="SMART" id="SM00867"/>
    </source>
</evidence>
<dbReference type="RefSeq" id="WP_020877693.1">
    <property type="nucleotide sequence ID" value="NZ_ATHJ01000105.1"/>
</dbReference>
<sequence>MSIKRDVTGLWIGSLLAGMLLSGATAAAETYQVDPVHSYVLFRVKHLDIGYSYGRFPGPAGVIQWDDAAPEKSRVEMSVDVASVDTDVEKRDQHLKSADFFDVEQHPAITFRSTSIKKTGDETFAVAGDLTLLGKTRPVTAVVRRTGAGKDPWGQYRIGFETVFTIQRSAWGMNFMLNGVSDAVDITVSVEGIRQ</sequence>
<keyword evidence="1" id="KW-0732">Signal</keyword>